<sequence>MRAVSSLTFKRLAHTVPPAPATKKVGSFRGGLLGFLFGVTVTGVGSYYYLLEEYKAANNVVVADVVSLKSTIANLENHIKVLEDRCK</sequence>
<dbReference type="eggNOG" id="ENOG502S5A2">
    <property type="taxonomic scope" value="Eukaryota"/>
</dbReference>
<evidence type="ECO:0000256" key="1">
    <source>
        <dbReference type="SAM" id="Phobius"/>
    </source>
</evidence>
<proteinExistence type="predicted"/>
<dbReference type="EMBL" id="FO082053">
    <property type="protein sequence ID" value="CCE80507.1"/>
    <property type="molecule type" value="Genomic_DNA"/>
</dbReference>
<reference evidence="4" key="2">
    <citation type="journal article" date="2012" name="G3 (Bethesda)">
        <title>Pichia sorbitophila, an interspecies yeast hybrid reveals early steps of genome resolution following polyploidization.</title>
        <authorList>
            <person name="Leh Louis V."/>
            <person name="Despons L."/>
            <person name="Friedrich A."/>
            <person name="Martin T."/>
            <person name="Durrens P."/>
            <person name="Casaregola S."/>
            <person name="Neuveglise C."/>
            <person name="Fairhead C."/>
            <person name="Marck C."/>
            <person name="Cruz J.A."/>
            <person name="Straub M.L."/>
            <person name="Kugler V."/>
            <person name="Sacerdot C."/>
            <person name="Uzunov Z."/>
            <person name="Thierry A."/>
            <person name="Weiss S."/>
            <person name="Bleykasten C."/>
            <person name="De Montigny J."/>
            <person name="Jacques N."/>
            <person name="Jung P."/>
            <person name="Lemaire M."/>
            <person name="Mallet S."/>
            <person name="Morel G."/>
            <person name="Richard G.F."/>
            <person name="Sarkar A."/>
            <person name="Savel G."/>
            <person name="Schacherer J."/>
            <person name="Seret M.L."/>
            <person name="Talla E."/>
            <person name="Samson G."/>
            <person name="Jubin C."/>
            <person name="Poulain J."/>
            <person name="Vacherie B."/>
            <person name="Barbe V."/>
            <person name="Pelletier E."/>
            <person name="Sherman D.J."/>
            <person name="Westhof E."/>
            <person name="Weissenbach J."/>
            <person name="Baret P.V."/>
            <person name="Wincker P."/>
            <person name="Gaillardin C."/>
            <person name="Dujon B."/>
            <person name="Souciet J.L."/>
        </authorList>
    </citation>
    <scope>NUCLEOTIDE SEQUENCE [LARGE SCALE GENOMIC DNA]</scope>
    <source>
        <strain evidence="4">ATCC MYA-4447 / BCRC 22081 / CBS 7064 / NBRC 10061 / NRRL Y-12695</strain>
    </source>
</reference>
<dbReference type="Proteomes" id="UP000005222">
    <property type="component" value="Chromosome H"/>
</dbReference>
<dbReference type="PANTHER" id="PTHR37849">
    <property type="entry name" value="YALI0E11605P"/>
    <property type="match status" value="1"/>
</dbReference>
<keyword evidence="1" id="KW-0812">Transmembrane</keyword>
<evidence type="ECO:0000313" key="3">
    <source>
        <dbReference type="EMBL" id="CCE81272.1"/>
    </source>
</evidence>
<dbReference type="HOGENOM" id="CLU_136352_2_1_1"/>
<dbReference type="EMBL" id="FO082052">
    <property type="protein sequence ID" value="CCE81272.1"/>
    <property type="molecule type" value="Genomic_DNA"/>
</dbReference>
<accession>G8YJL2</accession>
<evidence type="ECO:0000313" key="2">
    <source>
        <dbReference type="EMBL" id="CCE80507.1"/>
    </source>
</evidence>
<gene>
    <name evidence="2" type="primary">Piso0_003624</name>
    <name evidence="2" type="ORF">GNLVRS01_PISO0G16418g</name>
    <name evidence="3" type="ORF">GNLVRS01_PISO0H16419g</name>
</gene>
<keyword evidence="4" id="KW-1185">Reference proteome</keyword>
<feature type="transmembrane region" description="Helical" evidence="1">
    <location>
        <begin position="32"/>
        <end position="50"/>
    </location>
</feature>
<dbReference type="AlphaFoldDB" id="G8YJL2"/>
<keyword evidence="1" id="KW-0472">Membrane</keyword>
<dbReference type="InParanoid" id="G8YJL2"/>
<dbReference type="Proteomes" id="UP000005222">
    <property type="component" value="Chromosome G"/>
</dbReference>
<name>G8YJL2_PICSO</name>
<protein>
    <submittedName>
        <fullName evidence="2">Piso0_003624 protein</fullName>
    </submittedName>
</protein>
<dbReference type="PANTHER" id="PTHR37849:SF1">
    <property type="entry name" value="YALI0E11605P"/>
    <property type="match status" value="1"/>
</dbReference>
<organism evidence="2 4">
    <name type="scientific">Pichia sorbitophila (strain ATCC MYA-4447 / BCRC 22081 / CBS 7064 / NBRC 10061 / NRRL Y-12695)</name>
    <name type="common">Hybrid yeast</name>
    <dbReference type="NCBI Taxonomy" id="559304"/>
    <lineage>
        <taxon>Eukaryota</taxon>
        <taxon>Fungi</taxon>
        <taxon>Dikarya</taxon>
        <taxon>Ascomycota</taxon>
        <taxon>Saccharomycotina</taxon>
        <taxon>Pichiomycetes</taxon>
        <taxon>Debaryomycetaceae</taxon>
        <taxon>Millerozyma</taxon>
    </lineage>
</organism>
<evidence type="ECO:0000313" key="4">
    <source>
        <dbReference type="Proteomes" id="UP000005222"/>
    </source>
</evidence>
<reference evidence="2" key="1">
    <citation type="submission" date="2011-10" db="EMBL/GenBank/DDBJ databases">
        <authorList>
            <person name="Genoscope - CEA"/>
        </authorList>
    </citation>
    <scope>NUCLEOTIDE SEQUENCE</scope>
</reference>
<dbReference type="STRING" id="559304.G8YJL2"/>
<keyword evidence="1" id="KW-1133">Transmembrane helix</keyword>